<dbReference type="AlphaFoldDB" id="A0A834U6W7"/>
<reference evidence="1" key="1">
    <citation type="journal article" date="2020" name="G3 (Bethesda)">
        <title>High-Quality Assemblies for Three Invasive Social Wasps from the &lt;i&gt;Vespula&lt;/i&gt; Genus.</title>
        <authorList>
            <person name="Harrop T.W.R."/>
            <person name="Guhlin J."/>
            <person name="McLaughlin G.M."/>
            <person name="Permina E."/>
            <person name="Stockwell P."/>
            <person name="Gilligan J."/>
            <person name="Le Lec M.F."/>
            <person name="Gruber M.A.M."/>
            <person name="Quinn O."/>
            <person name="Lovegrove M."/>
            <person name="Duncan E.J."/>
            <person name="Remnant E.J."/>
            <person name="Van Eeckhoven J."/>
            <person name="Graham B."/>
            <person name="Knapp R.A."/>
            <person name="Langford K.W."/>
            <person name="Kronenberg Z."/>
            <person name="Press M.O."/>
            <person name="Eacker S.M."/>
            <person name="Wilson-Rankin E.E."/>
            <person name="Purcell J."/>
            <person name="Lester P.J."/>
            <person name="Dearden P.K."/>
        </authorList>
    </citation>
    <scope>NUCLEOTIDE SEQUENCE</scope>
    <source>
        <strain evidence="1">Linc-1</strain>
    </source>
</reference>
<gene>
    <name evidence="1" type="ORF">HZH68_001622</name>
</gene>
<dbReference type="EMBL" id="JACSDZ010000001">
    <property type="protein sequence ID" value="KAF7418969.1"/>
    <property type="molecule type" value="Genomic_DNA"/>
</dbReference>
<proteinExistence type="predicted"/>
<sequence>MIRKRIPNDHFVNVTRYQMMSNKSSVFREDVIGSSSGSKLVEAVSDRRGVKAPSVPIIPWLPMWEP</sequence>
<dbReference type="Proteomes" id="UP000617340">
    <property type="component" value="Unassembled WGS sequence"/>
</dbReference>
<comment type="caution">
    <text evidence="1">The sequence shown here is derived from an EMBL/GenBank/DDBJ whole genome shotgun (WGS) entry which is preliminary data.</text>
</comment>
<evidence type="ECO:0000313" key="2">
    <source>
        <dbReference type="Proteomes" id="UP000617340"/>
    </source>
</evidence>
<protein>
    <submittedName>
        <fullName evidence="1">Uncharacterized protein</fullName>
    </submittedName>
</protein>
<name>A0A834U6W7_VESGE</name>
<organism evidence="1 2">
    <name type="scientific">Vespula germanica</name>
    <name type="common">German yellow jacket</name>
    <name type="synonym">Paravespula germanica</name>
    <dbReference type="NCBI Taxonomy" id="30212"/>
    <lineage>
        <taxon>Eukaryota</taxon>
        <taxon>Metazoa</taxon>
        <taxon>Ecdysozoa</taxon>
        <taxon>Arthropoda</taxon>
        <taxon>Hexapoda</taxon>
        <taxon>Insecta</taxon>
        <taxon>Pterygota</taxon>
        <taxon>Neoptera</taxon>
        <taxon>Endopterygota</taxon>
        <taxon>Hymenoptera</taxon>
        <taxon>Apocrita</taxon>
        <taxon>Aculeata</taxon>
        <taxon>Vespoidea</taxon>
        <taxon>Vespidae</taxon>
        <taxon>Vespinae</taxon>
        <taxon>Vespula</taxon>
    </lineage>
</organism>
<keyword evidence="2" id="KW-1185">Reference proteome</keyword>
<evidence type="ECO:0000313" key="1">
    <source>
        <dbReference type="EMBL" id="KAF7418969.1"/>
    </source>
</evidence>
<accession>A0A834U6W7</accession>